<feature type="region of interest" description="Disordered" evidence="3">
    <location>
        <begin position="272"/>
        <end position="303"/>
    </location>
</feature>
<dbReference type="PROSITE" id="PS50002">
    <property type="entry name" value="SH3"/>
    <property type="match status" value="1"/>
</dbReference>
<gene>
    <name evidence="5" type="ORF">HDK90DRAFT_467546</name>
</gene>
<protein>
    <recommendedName>
        <fullName evidence="4">SH3 domain-containing protein</fullName>
    </recommendedName>
</protein>
<feature type="compositionally biased region" description="Basic and acidic residues" evidence="3">
    <location>
        <begin position="807"/>
        <end position="817"/>
    </location>
</feature>
<feature type="compositionally biased region" description="Low complexity" evidence="3">
    <location>
        <begin position="170"/>
        <end position="205"/>
    </location>
</feature>
<evidence type="ECO:0000256" key="2">
    <source>
        <dbReference type="PROSITE-ProRule" id="PRU00192"/>
    </source>
</evidence>
<comment type="caution">
    <text evidence="5">The sequence shown here is derived from an EMBL/GenBank/DDBJ whole genome shotgun (WGS) entry which is preliminary data.</text>
</comment>
<feature type="compositionally biased region" description="Acidic residues" evidence="3">
    <location>
        <begin position="109"/>
        <end position="127"/>
    </location>
</feature>
<feature type="domain" description="SH3" evidence="4">
    <location>
        <begin position="428"/>
        <end position="489"/>
    </location>
</feature>
<feature type="region of interest" description="Disordered" evidence="3">
    <location>
        <begin position="320"/>
        <end position="342"/>
    </location>
</feature>
<evidence type="ECO:0000256" key="3">
    <source>
        <dbReference type="SAM" id="MobiDB-lite"/>
    </source>
</evidence>
<feature type="region of interest" description="Disordered" evidence="3">
    <location>
        <begin position="1088"/>
        <end position="1108"/>
    </location>
</feature>
<feature type="compositionally biased region" description="Basic and acidic residues" evidence="3">
    <location>
        <begin position="756"/>
        <end position="768"/>
    </location>
</feature>
<organism evidence="5 6">
    <name type="scientific">Phyllosticta capitalensis</name>
    <dbReference type="NCBI Taxonomy" id="121624"/>
    <lineage>
        <taxon>Eukaryota</taxon>
        <taxon>Fungi</taxon>
        <taxon>Dikarya</taxon>
        <taxon>Ascomycota</taxon>
        <taxon>Pezizomycotina</taxon>
        <taxon>Dothideomycetes</taxon>
        <taxon>Dothideomycetes incertae sedis</taxon>
        <taxon>Botryosphaeriales</taxon>
        <taxon>Phyllostictaceae</taxon>
        <taxon>Phyllosticta</taxon>
    </lineage>
</organism>
<dbReference type="InterPro" id="IPR001452">
    <property type="entry name" value="SH3_domain"/>
</dbReference>
<reference evidence="5 6" key="1">
    <citation type="submission" date="2024-04" db="EMBL/GenBank/DDBJ databases">
        <title>Phyllosticta paracitricarpa is synonymous to the EU quarantine fungus P. citricarpa based on phylogenomic analyses.</title>
        <authorList>
            <consortium name="Lawrence Berkeley National Laboratory"/>
            <person name="Van Ingen-Buijs V.A."/>
            <person name="Van Westerhoven A.C."/>
            <person name="Haridas S."/>
            <person name="Skiadas P."/>
            <person name="Martin F."/>
            <person name="Groenewald J.Z."/>
            <person name="Crous P.W."/>
            <person name="Seidl M.F."/>
        </authorList>
    </citation>
    <scope>NUCLEOTIDE SEQUENCE [LARGE SCALE GENOMIC DNA]</scope>
    <source>
        <strain evidence="5 6">CBS 123374</strain>
    </source>
</reference>
<dbReference type="SUPFAM" id="SSF50044">
    <property type="entry name" value="SH3-domain"/>
    <property type="match status" value="1"/>
</dbReference>
<dbReference type="SMART" id="SM00326">
    <property type="entry name" value="SH3"/>
    <property type="match status" value="1"/>
</dbReference>
<dbReference type="InterPro" id="IPR053039">
    <property type="entry name" value="Polarity_Bud-Selection_Reg"/>
</dbReference>
<name>A0ABR1YLE3_9PEZI</name>
<accession>A0ABR1YLE3</accession>
<evidence type="ECO:0000259" key="4">
    <source>
        <dbReference type="PROSITE" id="PS50002"/>
    </source>
</evidence>
<evidence type="ECO:0000313" key="5">
    <source>
        <dbReference type="EMBL" id="KAK8232372.1"/>
    </source>
</evidence>
<sequence>MTRPTIIRAGETRSNSMPRPERPVAHGFASDTIDLQDPGSPSASDHSRQPTQPAPLGIGPAAPHQAAAVRHVEEERQTEEDDLAHQWPSDHNHNGVNGNANHLEHATDPSDDADMADSETEDMDDDMLDKISSSPSIDDGGYSLHFTRASSAPSTFLRPAQHAPAWPTRSTSLSAKSVASQSPSCSVSTGTLTSSPPSDLCSSSPFTSTPEHLPLALQKHMVEGLGDDVFSSPYFSTPLHLPLRMGLREHRSSSLEHHHHHTPQDQLEVASLGSDDHDCTSPSPASQKESLGTEDDSEPSYSEEMLDSIGPLLSEQMHQYEEDDNDSTIFPKSRPLPPLPRSDSFDDLHSVRFCGSTSPPESCEKPLEIIEPGSPCTSTGTWETDSYASSWNGERDDDDDVHDEFALLDTDRIDSGWGGECLRETEDIDFEFVYALHTFVATVEGQANATKGDTMVLLDDSNSYWWLVRVVKDSSIGYLPAEHIETPTERLARLNKHRNIDLAAAMLGDTTEKSKNPLKKAMRRRNTKTVQFTAPTYVEASEYEYSTEEEDEEDSEVFGNGHVQIEEVQDEDRDDDAIAVEPLRIGSKDKQADELDANQQGEERALDKPEDAPEQRLLDPKVSRNGTLRNTDSFFKDDSVETRKISLTPNLLKDDSPSSTKSFETRERGPSLDSLEKELKSPERVKDDKKKKEKKPGMLRGLFGRKDKKAKGADGEPGEEKHSGEFSRESSSRDSDDIGSPREFSKAGSESPQSIEKSKTPPPKKPEPKLNGQPKQPAAEVKPLQITTTTPEKTPAQNAAEATMRLVEAEPESREPDSSEASPRTPTEHEPRARSGSNTAKQAISNMLRSNNNNTTQSPENKMPPRQKVTKSKQRVPMDDFDSTPEYENTDPFADPEEAKQQTQQRSPLSSDKDESTPKQANGKPEISPIDTSHPDHPPALVGDTSSQDEPDISPVSPSGSPTRGRHPGGPPPSAKVTTPTAGQPPRIPPAAPGAINTSIAPSPTLSGHSRDPSSATSLPPWSDASLRSYLDDGSDIRDMLVVVHDTSGVTPVGPEHPIMSSLFKEERSKVAQMGTQLDSLLGDWLGRKQKARERGKTSPPNAQVNKV</sequence>
<feature type="region of interest" description="Disordered" evidence="3">
    <location>
        <begin position="361"/>
        <end position="382"/>
    </location>
</feature>
<keyword evidence="1 2" id="KW-0728">SH3 domain</keyword>
<feature type="compositionally biased region" description="Polar residues" evidence="3">
    <location>
        <begin position="901"/>
        <end position="910"/>
    </location>
</feature>
<dbReference type="EMBL" id="JBBWRZ010000007">
    <property type="protein sequence ID" value="KAK8232372.1"/>
    <property type="molecule type" value="Genomic_DNA"/>
</dbReference>
<dbReference type="PANTHER" id="PTHR47775">
    <property type="entry name" value="BUD SITE SELECTION PROTEIN 14"/>
    <property type="match status" value="1"/>
</dbReference>
<feature type="compositionally biased region" description="Polar residues" evidence="3">
    <location>
        <begin position="997"/>
        <end position="1020"/>
    </location>
</feature>
<dbReference type="PANTHER" id="PTHR47775:SF1">
    <property type="entry name" value="BUD SITE SELECTION PROTEIN 14"/>
    <property type="match status" value="1"/>
</dbReference>
<feature type="region of interest" description="Disordered" evidence="3">
    <location>
        <begin position="1"/>
        <end position="210"/>
    </location>
</feature>
<feature type="compositionally biased region" description="Polar residues" evidence="3">
    <location>
        <begin position="624"/>
        <end position="633"/>
    </location>
</feature>
<feature type="compositionally biased region" description="Polar residues" evidence="3">
    <location>
        <begin position="785"/>
        <end position="797"/>
    </location>
</feature>
<dbReference type="Proteomes" id="UP001492380">
    <property type="component" value="Unassembled WGS sequence"/>
</dbReference>
<feature type="compositionally biased region" description="Polar residues" evidence="3">
    <location>
        <begin position="1099"/>
        <end position="1108"/>
    </location>
</feature>
<dbReference type="Gene3D" id="2.30.30.40">
    <property type="entry name" value="SH3 Domains"/>
    <property type="match status" value="1"/>
</dbReference>
<evidence type="ECO:0000313" key="6">
    <source>
        <dbReference type="Proteomes" id="UP001492380"/>
    </source>
</evidence>
<feature type="compositionally biased region" description="Polar residues" evidence="3">
    <location>
        <begin position="835"/>
        <end position="860"/>
    </location>
</feature>
<proteinExistence type="predicted"/>
<feature type="region of interest" description="Disordered" evidence="3">
    <location>
        <begin position="585"/>
        <end position="1030"/>
    </location>
</feature>
<feature type="compositionally biased region" description="Acidic residues" evidence="3">
    <location>
        <begin position="879"/>
        <end position="889"/>
    </location>
</feature>
<feature type="compositionally biased region" description="Basic and acidic residues" evidence="3">
    <location>
        <begin position="710"/>
        <end position="745"/>
    </location>
</feature>
<keyword evidence="6" id="KW-1185">Reference proteome</keyword>
<feature type="compositionally biased region" description="Basic and acidic residues" evidence="3">
    <location>
        <begin position="663"/>
        <end position="690"/>
    </location>
</feature>
<dbReference type="InterPro" id="IPR036028">
    <property type="entry name" value="SH3-like_dom_sf"/>
</dbReference>
<feature type="compositionally biased region" description="Basic and acidic residues" evidence="3">
    <location>
        <begin position="634"/>
        <end position="644"/>
    </location>
</feature>
<feature type="compositionally biased region" description="Basic and acidic residues" evidence="3">
    <location>
        <begin position="601"/>
        <end position="622"/>
    </location>
</feature>
<evidence type="ECO:0000256" key="1">
    <source>
        <dbReference type="ARBA" id="ARBA00022443"/>
    </source>
</evidence>
<feature type="compositionally biased region" description="Polar residues" evidence="3">
    <location>
        <begin position="280"/>
        <end position="290"/>
    </location>
</feature>